<name>A0A671XSH7_SPAAU</name>
<dbReference type="Proteomes" id="UP000472265">
    <property type="component" value="Chromosome 9"/>
</dbReference>
<evidence type="ECO:0000313" key="4">
    <source>
        <dbReference type="Ensembl" id="ENSSAUP00010054123.1"/>
    </source>
</evidence>
<dbReference type="RefSeq" id="XP_030285123.1">
    <property type="nucleotide sequence ID" value="XM_030429263.1"/>
</dbReference>
<sequence>MAAELWNRVNIPFPSAVSSVRVHFRQTTDVSVKTLLVENEKVLRLLRSELLQTEVRVLYELLYILNNSFRGNKTYKGLQQAEQCINRLKSMKLDVALQELTDLCPNRIQRGLSVKAGEGDVPSQPFLEWLSLKVLGGAQLMSCTLSRCSRAFILSKQQMKCDEFIILNMVITSMLSRLWVIFRGILVGLSALYPKLLKLLREVADTQPMPFLKDFSLPADMTQFLGPSVASLLTKKSAHVPHAKEHKEKRRKKSSAEVKNQAQTRKVKEDLGVAIERGTVLDTDLKPFLMAFKNFTKDKSVPRWKKKSGKMQKFKKQMREATSFTDMDTRLEEMIVWCKSKKMKKEKRLLTFLRLKCQRMKCLEGEGYNVQRKLQTFRQEARWASSPRGSAPRSCRSSAATWRNVHLRTRFHSLRSRFRSAAARAGVKKKRRKRQREKTEPSASGLSADDQRNRTTNKPTSRTADCDDIDDIFASVGL</sequence>
<dbReference type="GeneTree" id="ENSGT00390000007644"/>
<evidence type="ECO:0000313" key="5">
    <source>
        <dbReference type="Proteomes" id="UP000472265"/>
    </source>
</evidence>
<dbReference type="GeneID" id="115588589"/>
<gene>
    <name evidence="4" type="primary">nepro</name>
</gene>
<dbReference type="OMA" id="EFVLMKI"/>
<proteinExistence type="predicted"/>
<reference evidence="4" key="2">
    <citation type="submission" date="2025-08" db="UniProtKB">
        <authorList>
            <consortium name="Ensembl"/>
        </authorList>
    </citation>
    <scope>IDENTIFICATION</scope>
</reference>
<reference evidence="4" key="1">
    <citation type="submission" date="2021-04" db="EMBL/GenBank/DDBJ databases">
        <authorList>
            <consortium name="Wellcome Sanger Institute Data Sharing"/>
        </authorList>
    </citation>
    <scope>NUCLEOTIDE SEQUENCE [LARGE SCALE GENOMIC DNA]</scope>
</reference>
<dbReference type="PANTHER" id="PTHR34761">
    <property type="entry name" value="NUCLEOLUS AND NEURAL PROGENITOR PROTEIN"/>
    <property type="match status" value="1"/>
</dbReference>
<dbReference type="GO" id="GO:0045747">
    <property type="term" value="P:positive regulation of Notch signaling pathway"/>
    <property type="evidence" value="ECO:0007669"/>
    <property type="project" value="TreeGrafter"/>
</dbReference>
<dbReference type="Pfam" id="PF14780">
    <property type="entry name" value="NEPRO_N"/>
    <property type="match status" value="1"/>
</dbReference>
<feature type="compositionally biased region" description="Polar residues" evidence="1">
    <location>
        <begin position="454"/>
        <end position="463"/>
    </location>
</feature>
<feature type="region of interest" description="Disordered" evidence="1">
    <location>
        <begin position="238"/>
        <end position="263"/>
    </location>
</feature>
<dbReference type="FunCoup" id="A0A671XSH7">
    <property type="interactions" value="1272"/>
</dbReference>
<evidence type="ECO:0000256" key="1">
    <source>
        <dbReference type="SAM" id="MobiDB-lite"/>
    </source>
</evidence>
<dbReference type="AlphaFoldDB" id="A0A671XSH7"/>
<dbReference type="OrthoDB" id="9899341at2759"/>
<dbReference type="GO" id="GO:0005634">
    <property type="term" value="C:nucleus"/>
    <property type="evidence" value="ECO:0007669"/>
    <property type="project" value="TreeGrafter"/>
</dbReference>
<protein>
    <submittedName>
        <fullName evidence="4">Nucleolus and neural progenitor protein</fullName>
    </submittedName>
</protein>
<keyword evidence="2" id="KW-0812">Transmembrane</keyword>
<dbReference type="PANTHER" id="PTHR34761:SF1">
    <property type="entry name" value="NUCLEOLUS AND NEURAL PROGENITOR PROTEIN"/>
    <property type="match status" value="1"/>
</dbReference>
<dbReference type="InterPro" id="IPR027951">
    <property type="entry name" value="Nepro_N"/>
</dbReference>
<organism evidence="4 5">
    <name type="scientific">Sparus aurata</name>
    <name type="common">Gilthead sea bream</name>
    <dbReference type="NCBI Taxonomy" id="8175"/>
    <lineage>
        <taxon>Eukaryota</taxon>
        <taxon>Metazoa</taxon>
        <taxon>Chordata</taxon>
        <taxon>Craniata</taxon>
        <taxon>Vertebrata</taxon>
        <taxon>Euteleostomi</taxon>
        <taxon>Actinopterygii</taxon>
        <taxon>Neopterygii</taxon>
        <taxon>Teleostei</taxon>
        <taxon>Neoteleostei</taxon>
        <taxon>Acanthomorphata</taxon>
        <taxon>Eupercaria</taxon>
        <taxon>Spariformes</taxon>
        <taxon>Sparidae</taxon>
        <taxon>Sparus</taxon>
    </lineage>
</organism>
<keyword evidence="5" id="KW-1185">Reference proteome</keyword>
<dbReference type="InterPro" id="IPR052835">
    <property type="entry name" value="Nepro"/>
</dbReference>
<keyword evidence="2" id="KW-1133">Transmembrane helix</keyword>
<reference evidence="4" key="3">
    <citation type="submission" date="2025-09" db="UniProtKB">
        <authorList>
            <consortium name="Ensembl"/>
        </authorList>
    </citation>
    <scope>IDENTIFICATION</scope>
</reference>
<dbReference type="InParanoid" id="A0A671XSH7"/>
<feature type="compositionally biased region" description="Basic residues" evidence="1">
    <location>
        <begin position="426"/>
        <end position="436"/>
    </location>
</feature>
<feature type="region of interest" description="Disordered" evidence="1">
    <location>
        <begin position="419"/>
        <end position="478"/>
    </location>
</feature>
<dbReference type="Ensembl" id="ENSSAUT00010056883.1">
    <property type="protein sequence ID" value="ENSSAUP00010054123.1"/>
    <property type="gene ID" value="ENSSAUG00010022331.1"/>
</dbReference>
<evidence type="ECO:0000256" key="2">
    <source>
        <dbReference type="SAM" id="Phobius"/>
    </source>
</evidence>
<keyword evidence="2" id="KW-0472">Membrane</keyword>
<feature type="transmembrane region" description="Helical" evidence="2">
    <location>
        <begin position="164"/>
        <end position="193"/>
    </location>
</feature>
<evidence type="ECO:0000259" key="3">
    <source>
        <dbReference type="Pfam" id="PF14780"/>
    </source>
</evidence>
<dbReference type="CTD" id="25871"/>
<accession>A0A671XSH7</accession>
<feature type="domain" description="Nucleolus and neural progenitor protein-like N-terminal" evidence="3">
    <location>
        <begin position="6"/>
        <end position="197"/>
    </location>
</feature>